<keyword evidence="1" id="KW-0472">Membrane</keyword>
<proteinExistence type="predicted"/>
<accession>A0A346PJ28</accession>
<keyword evidence="1" id="KW-1133">Transmembrane helix</keyword>
<dbReference type="Proteomes" id="UP000258707">
    <property type="component" value="Chromosome"/>
</dbReference>
<dbReference type="GeneID" id="37639980"/>
<protein>
    <submittedName>
        <fullName evidence="2">Uncharacterized protein</fullName>
    </submittedName>
</protein>
<evidence type="ECO:0000313" key="3">
    <source>
        <dbReference type="Proteomes" id="UP000258707"/>
    </source>
</evidence>
<name>A0A346PJ28_9EURY</name>
<dbReference type="KEGG" id="nan:AArc1_3218"/>
<keyword evidence="1" id="KW-0812">Transmembrane</keyword>
<dbReference type="EMBL" id="CP024047">
    <property type="protein sequence ID" value="AXR79523.1"/>
    <property type="molecule type" value="Genomic_DNA"/>
</dbReference>
<evidence type="ECO:0000256" key="1">
    <source>
        <dbReference type="SAM" id="Phobius"/>
    </source>
</evidence>
<gene>
    <name evidence="2" type="ORF">AArc1_3218</name>
</gene>
<feature type="transmembrane region" description="Helical" evidence="1">
    <location>
        <begin position="36"/>
        <end position="60"/>
    </location>
</feature>
<organism evidence="2 3">
    <name type="scientific">Natrarchaeobaculum sulfurireducens</name>
    <dbReference type="NCBI Taxonomy" id="2044521"/>
    <lineage>
        <taxon>Archaea</taxon>
        <taxon>Methanobacteriati</taxon>
        <taxon>Methanobacteriota</taxon>
        <taxon>Stenosarchaea group</taxon>
        <taxon>Halobacteria</taxon>
        <taxon>Halobacteriales</taxon>
        <taxon>Natrialbaceae</taxon>
        <taxon>Natrarchaeobaculum</taxon>
    </lineage>
</organism>
<sequence>MGLKRLLGSRATRSLTVLSVCKAAKRAFDRGSRARAVLLLGLAVLAWKWAILGLVAQGVLTMLRARKPGSGST</sequence>
<evidence type="ECO:0000313" key="2">
    <source>
        <dbReference type="EMBL" id="AXR79523.1"/>
    </source>
</evidence>
<dbReference type="AlphaFoldDB" id="A0A346PJ28"/>
<reference evidence="3" key="1">
    <citation type="submission" date="2017-10" db="EMBL/GenBank/DDBJ databases">
        <title>Phenotypic and genomic properties of facultatively anaerobic sulfur-reducing natronoarchaea from hypersaline soda lakes.</title>
        <authorList>
            <person name="Sorokin D.Y."/>
            <person name="Kublanov I.V."/>
            <person name="Roman P."/>
            <person name="Sinninghe Damste J.S."/>
            <person name="Golyshin P.N."/>
            <person name="Rojo D."/>
            <person name="Ciordia S."/>
            <person name="Mena Md.C."/>
            <person name="Ferrer M."/>
            <person name="Messina E."/>
            <person name="Smedile F."/>
            <person name="La Spada G."/>
            <person name="La Cono V."/>
            <person name="Yakimov M.M."/>
        </authorList>
    </citation>
    <scope>NUCLEOTIDE SEQUENCE [LARGE SCALE GENOMIC DNA]</scope>
    <source>
        <strain evidence="3">AArc1</strain>
    </source>
</reference>
<dbReference type="RefSeq" id="WP_117365466.1">
    <property type="nucleotide sequence ID" value="NZ_CP024047.1"/>
</dbReference>